<dbReference type="PANTHER" id="PTHR47163:SF2">
    <property type="entry name" value="SI:DKEY-17M8.2"/>
    <property type="match status" value="1"/>
</dbReference>
<dbReference type="Proteomes" id="UP000886998">
    <property type="component" value="Unassembled WGS sequence"/>
</dbReference>
<evidence type="ECO:0000256" key="1">
    <source>
        <dbReference type="SAM" id="MobiDB-lite"/>
    </source>
</evidence>
<organism evidence="2 3">
    <name type="scientific">Trichonephila inaurata madagascariensis</name>
    <dbReference type="NCBI Taxonomy" id="2747483"/>
    <lineage>
        <taxon>Eukaryota</taxon>
        <taxon>Metazoa</taxon>
        <taxon>Ecdysozoa</taxon>
        <taxon>Arthropoda</taxon>
        <taxon>Chelicerata</taxon>
        <taxon>Arachnida</taxon>
        <taxon>Araneae</taxon>
        <taxon>Araneomorphae</taxon>
        <taxon>Entelegynae</taxon>
        <taxon>Araneoidea</taxon>
        <taxon>Nephilidae</taxon>
        <taxon>Trichonephila</taxon>
        <taxon>Trichonephila inaurata</taxon>
    </lineage>
</organism>
<reference evidence="2" key="1">
    <citation type="submission" date="2020-08" db="EMBL/GenBank/DDBJ databases">
        <title>Multicomponent nature underlies the extraordinary mechanical properties of spider dragline silk.</title>
        <authorList>
            <person name="Kono N."/>
            <person name="Nakamura H."/>
            <person name="Mori M."/>
            <person name="Yoshida Y."/>
            <person name="Ohtoshi R."/>
            <person name="Malay A.D."/>
            <person name="Moran D.A.P."/>
            <person name="Tomita M."/>
            <person name="Numata K."/>
            <person name="Arakawa K."/>
        </authorList>
    </citation>
    <scope>NUCLEOTIDE SEQUENCE</scope>
</reference>
<gene>
    <name evidence="2" type="primary">AVEN_236481_1</name>
    <name evidence="2" type="ORF">TNIN_330551</name>
</gene>
<protein>
    <submittedName>
        <fullName evidence="2">DDE_Tnp_IS1595 domain-containing protein</fullName>
    </submittedName>
</protein>
<dbReference type="PANTHER" id="PTHR47163">
    <property type="entry name" value="DDE_TNP_IS1595 DOMAIN-CONTAINING PROTEIN"/>
    <property type="match status" value="1"/>
</dbReference>
<name>A0A8X6XCP4_9ARAC</name>
<evidence type="ECO:0000313" key="3">
    <source>
        <dbReference type="Proteomes" id="UP000886998"/>
    </source>
</evidence>
<sequence length="427" mass="49923">MELTLTKSEYSLRSRSTSSRCGTPKPAEPITDCEKHRQAMLRLERQSVLIDGYQKFLLQERKNKDEAGICRYLEKNLRETIEARTKLVSELRTMPPCLDINCPDHFTLMPNTNDTQNDIEMINCSDNDKKSSHKRKNSKGESEYFIEFLKEAGLIKSELLCESCNVPMIFTEDDSSSFFGDQSWICRNESNEIGCTKTIRHASYFKFSELTLIEIFLLSYFIVTGMEDFAIEQFFFPSSTVSNWRMFVTDIILDNLQLTSQKIGGVGKVVEIDLVKYHKPMCNDVQWVFGGIERGTRKLVLIVIPDRTEETIIDTIKKWIEPETTGYSETWKTVPLLKKEDYEHLAIKYKISLIDSSSKRDTKKIKRIWHKVNEFLPSRNEVTNIKCYLILYLFMKTYKEKGIDFFAQFLKIVRDIDWEKKQPNHDL</sequence>
<evidence type="ECO:0000313" key="2">
    <source>
        <dbReference type="EMBL" id="GFY51338.1"/>
    </source>
</evidence>
<dbReference type="OrthoDB" id="6611384at2759"/>
<dbReference type="AlphaFoldDB" id="A0A8X6XCP4"/>
<accession>A0A8X6XCP4</accession>
<dbReference type="InterPro" id="IPR053164">
    <property type="entry name" value="IS1016-like_transposase"/>
</dbReference>
<comment type="caution">
    <text evidence="2">The sequence shown here is derived from an EMBL/GenBank/DDBJ whole genome shotgun (WGS) entry which is preliminary data.</text>
</comment>
<feature type="compositionally biased region" description="Low complexity" evidence="1">
    <location>
        <begin position="8"/>
        <end position="20"/>
    </location>
</feature>
<keyword evidence="3" id="KW-1185">Reference proteome</keyword>
<feature type="region of interest" description="Disordered" evidence="1">
    <location>
        <begin position="1"/>
        <end position="29"/>
    </location>
</feature>
<proteinExistence type="predicted"/>
<dbReference type="EMBL" id="BMAV01008026">
    <property type="protein sequence ID" value="GFY51338.1"/>
    <property type="molecule type" value="Genomic_DNA"/>
</dbReference>